<organism evidence="2 3">
    <name type="scientific">Fibrisoma montanum</name>
    <dbReference type="NCBI Taxonomy" id="2305895"/>
    <lineage>
        <taxon>Bacteria</taxon>
        <taxon>Pseudomonadati</taxon>
        <taxon>Bacteroidota</taxon>
        <taxon>Cytophagia</taxon>
        <taxon>Cytophagales</taxon>
        <taxon>Spirosomataceae</taxon>
        <taxon>Fibrisoma</taxon>
    </lineage>
</organism>
<evidence type="ECO:0000313" key="3">
    <source>
        <dbReference type="Proteomes" id="UP000283523"/>
    </source>
</evidence>
<accession>A0A418MF31</accession>
<evidence type="ECO:0000256" key="1">
    <source>
        <dbReference type="SAM" id="Coils"/>
    </source>
</evidence>
<comment type="caution">
    <text evidence="2">The sequence shown here is derived from an EMBL/GenBank/DDBJ whole genome shotgun (WGS) entry which is preliminary data.</text>
</comment>
<keyword evidence="1" id="KW-0175">Coiled coil</keyword>
<proteinExistence type="predicted"/>
<sequence>MFNGVSGNVFIGSRSGLNNVSGIQNTFLGTQSGYNTNANANTFLGYMAGRTNTTGQFNTFIGVQTGLSNTTGSSNYMMGTNAGLSNTTGSGNYFLGDNAGGGNTTGGFNVYLGSNAGNGTNVNGDNNVAIGFESGRSNTNGTTNLFLGFRADANAAGLTNATAIGPNAKVGVSNAVVLGNSANVGIGTSMPTARLHIASGVPNQSGLRLEELNDDDPAVKSTNKFLTVDSNGNVILATYASSGREAAVESLWQRNGTFLQSTKGEAVIIGSNVSRTPAGYRLYVQEGILTEKVKVAVRNTAEWSDHVFAPTYKLAPLVEVEQHIQRHGQLPGVPSAKQMVEQGNDLHRTDAKLLEKIEELTLYMIDQQKQLDQLKAENQQIKQRLASRR</sequence>
<feature type="coiled-coil region" evidence="1">
    <location>
        <begin position="357"/>
        <end position="384"/>
    </location>
</feature>
<gene>
    <name evidence="2" type="ORF">DYU11_08665</name>
</gene>
<dbReference type="Proteomes" id="UP000283523">
    <property type="component" value="Unassembled WGS sequence"/>
</dbReference>
<keyword evidence="3" id="KW-1185">Reference proteome</keyword>
<evidence type="ECO:0000313" key="2">
    <source>
        <dbReference type="EMBL" id="RIV25365.1"/>
    </source>
</evidence>
<name>A0A418MF31_9BACT</name>
<dbReference type="EMBL" id="QXED01000002">
    <property type="protein sequence ID" value="RIV25365.1"/>
    <property type="molecule type" value="Genomic_DNA"/>
</dbReference>
<dbReference type="AlphaFoldDB" id="A0A418MF31"/>
<reference evidence="2 3" key="1">
    <citation type="submission" date="2018-08" db="EMBL/GenBank/DDBJ databases">
        <title>Fibrisoma montanum sp. nov., isolated from Danxia mountain soil.</title>
        <authorList>
            <person name="Huang Y."/>
        </authorList>
    </citation>
    <scope>NUCLEOTIDE SEQUENCE [LARGE SCALE GENOMIC DNA]</scope>
    <source>
        <strain evidence="2 3">HYT19</strain>
    </source>
</reference>
<protein>
    <submittedName>
        <fullName evidence="2">BZIP transcription factor</fullName>
    </submittedName>
</protein>